<dbReference type="SMART" id="SM00220">
    <property type="entry name" value="S_TKc"/>
    <property type="match status" value="1"/>
</dbReference>
<dbReference type="InterPro" id="IPR000719">
    <property type="entry name" value="Prot_kinase_dom"/>
</dbReference>
<dbReference type="GO" id="GO:0004674">
    <property type="term" value="F:protein serine/threonine kinase activity"/>
    <property type="evidence" value="ECO:0007669"/>
    <property type="project" value="UniProtKB-KW"/>
</dbReference>
<feature type="domain" description="Protein kinase" evidence="11">
    <location>
        <begin position="44"/>
        <end position="387"/>
    </location>
</feature>
<evidence type="ECO:0000256" key="2">
    <source>
        <dbReference type="ARBA" id="ARBA00022527"/>
    </source>
</evidence>
<dbReference type="PROSITE" id="PS50011">
    <property type="entry name" value="PROTEIN_KINASE_DOM"/>
    <property type="match status" value="1"/>
</dbReference>
<dbReference type="OrthoDB" id="248923at2759"/>
<evidence type="ECO:0000256" key="1">
    <source>
        <dbReference type="ARBA" id="ARBA00012513"/>
    </source>
</evidence>
<dbReference type="GO" id="GO:0005773">
    <property type="term" value="C:vacuole"/>
    <property type="evidence" value="ECO:0007669"/>
    <property type="project" value="GOC"/>
</dbReference>
<protein>
    <recommendedName>
        <fullName evidence="1">non-specific serine/threonine protein kinase</fullName>
        <ecNumber evidence="1">2.7.11.1</ecNumber>
    </recommendedName>
</protein>
<evidence type="ECO:0000313" key="13">
    <source>
        <dbReference type="Proteomes" id="UP000186303"/>
    </source>
</evidence>
<dbReference type="PANTHER" id="PTHR45998">
    <property type="entry name" value="SERINE/THREONINE-PROTEIN KINASE 16"/>
    <property type="match status" value="1"/>
</dbReference>
<keyword evidence="3" id="KW-0808">Transferase</keyword>
<evidence type="ECO:0000256" key="8">
    <source>
        <dbReference type="ARBA" id="ARBA00048679"/>
    </source>
</evidence>
<dbReference type="PROSITE" id="PS00107">
    <property type="entry name" value="PROTEIN_KINASE_ATP"/>
    <property type="match status" value="1"/>
</dbReference>
<evidence type="ECO:0000256" key="4">
    <source>
        <dbReference type="ARBA" id="ARBA00022741"/>
    </source>
</evidence>
<keyword evidence="6 9" id="KW-0067">ATP-binding</keyword>
<evidence type="ECO:0000256" key="5">
    <source>
        <dbReference type="ARBA" id="ARBA00022777"/>
    </source>
</evidence>
<dbReference type="InterPro" id="IPR017441">
    <property type="entry name" value="Protein_kinase_ATP_BS"/>
</dbReference>
<dbReference type="InterPro" id="IPR052239">
    <property type="entry name" value="Ser/Thr-specific_kinases"/>
</dbReference>
<comment type="catalytic activity">
    <reaction evidence="7">
        <text>L-threonyl-[protein] + ATP = O-phospho-L-threonyl-[protein] + ADP + H(+)</text>
        <dbReference type="Rhea" id="RHEA:46608"/>
        <dbReference type="Rhea" id="RHEA-COMP:11060"/>
        <dbReference type="Rhea" id="RHEA-COMP:11605"/>
        <dbReference type="ChEBI" id="CHEBI:15378"/>
        <dbReference type="ChEBI" id="CHEBI:30013"/>
        <dbReference type="ChEBI" id="CHEBI:30616"/>
        <dbReference type="ChEBI" id="CHEBI:61977"/>
        <dbReference type="ChEBI" id="CHEBI:456216"/>
        <dbReference type="EC" id="2.7.11.1"/>
    </reaction>
</comment>
<evidence type="ECO:0000256" key="6">
    <source>
        <dbReference type="ARBA" id="ARBA00022840"/>
    </source>
</evidence>
<reference evidence="13" key="1">
    <citation type="journal article" date="2017" name="Nucleic Acids Res.">
        <title>Proteogenomics produces comprehensive and highly accurate protein-coding gene annotation in a complete genome assembly of Malassezia sympodialis.</title>
        <authorList>
            <person name="Zhu Y."/>
            <person name="Engstroem P.G."/>
            <person name="Tellgren-Roth C."/>
            <person name="Baudo C.D."/>
            <person name="Kennell J.C."/>
            <person name="Sun S."/>
            <person name="Billmyre R.B."/>
            <person name="Schroeder M.S."/>
            <person name="Andersson A."/>
            <person name="Holm T."/>
            <person name="Sigurgeirsson B."/>
            <person name="Wu G."/>
            <person name="Sankaranarayanan S.R."/>
            <person name="Siddharthan R."/>
            <person name="Sanyal K."/>
            <person name="Lundeberg J."/>
            <person name="Nystedt B."/>
            <person name="Boekhout T."/>
            <person name="Dawson T.L. Jr."/>
            <person name="Heitman J."/>
            <person name="Scheynius A."/>
            <person name="Lehtioe J."/>
        </authorList>
    </citation>
    <scope>NUCLEOTIDE SEQUENCE [LARGE SCALE GENOMIC DNA]</scope>
    <source>
        <strain evidence="13">ATCC 42132</strain>
    </source>
</reference>
<keyword evidence="2 10" id="KW-0723">Serine/threonine-protein kinase</keyword>
<proteinExistence type="inferred from homology"/>
<evidence type="ECO:0000313" key="12">
    <source>
        <dbReference type="EMBL" id="SHO77879.1"/>
    </source>
</evidence>
<dbReference type="OMA" id="AMHQYKV"/>
<evidence type="ECO:0000256" key="3">
    <source>
        <dbReference type="ARBA" id="ARBA00022679"/>
    </source>
</evidence>
<dbReference type="GO" id="GO:0032889">
    <property type="term" value="P:regulation of vacuole fusion, non-autophagic"/>
    <property type="evidence" value="ECO:0007669"/>
    <property type="project" value="TreeGrafter"/>
</dbReference>
<feature type="binding site" evidence="9">
    <location>
        <position position="73"/>
    </location>
    <ligand>
        <name>ATP</name>
        <dbReference type="ChEBI" id="CHEBI:30616"/>
    </ligand>
</feature>
<evidence type="ECO:0000256" key="7">
    <source>
        <dbReference type="ARBA" id="ARBA00047899"/>
    </source>
</evidence>
<evidence type="ECO:0000259" key="11">
    <source>
        <dbReference type="PROSITE" id="PS50011"/>
    </source>
</evidence>
<dbReference type="GO" id="GO:0006624">
    <property type="term" value="P:vacuolar protein processing"/>
    <property type="evidence" value="ECO:0007669"/>
    <property type="project" value="TreeGrafter"/>
</dbReference>
<sequence>MLPDAMQQVLGQATLYVQDAWYALWQCLSHASGSSVVHVNGTAYEIVRLLGEGGFSMVYLVRDARTHELYALKKIRCQHGPESVREALAEIEAMRRFRGPHTLPLVDAAVVQDDGRGASLILGQVPAHDEESLRTSKLVYLVLPYMPRGHLQDEIHAHAVRGTRFDEARMLRLFLGACEGVRALHRYTLPHVSVEAPDVTRDDTALLFDAEAYPMAAPMQARSTDGPGEVVPYAHRDIKPANLLLAEDGESVLLMDFGSTIRARVPIRTRRDAVAAQDVAAERSSMPYRAPELFDVQTDTELTEQVDIWSLGCTLYAMAYLHSPFETPSTTEQGGSLALAISNGAYSWPADDPYSDAVRTLISQCLARDPAARPSIDELIMRVKAAMST</sequence>
<dbReference type="SUPFAM" id="SSF56112">
    <property type="entry name" value="Protein kinase-like (PK-like)"/>
    <property type="match status" value="1"/>
</dbReference>
<dbReference type="Proteomes" id="UP000186303">
    <property type="component" value="Chromosome 3"/>
</dbReference>
<dbReference type="AlphaFoldDB" id="A0A1M8A684"/>
<keyword evidence="5 12" id="KW-0418">Kinase</keyword>
<comment type="similarity">
    <text evidence="10">Belongs to the protein kinase superfamily.</text>
</comment>
<dbReference type="VEuPathDB" id="FungiDB:MSYG_2221"/>
<keyword evidence="4 9" id="KW-0547">Nucleotide-binding</keyword>
<dbReference type="InterPro" id="IPR011009">
    <property type="entry name" value="Kinase-like_dom_sf"/>
</dbReference>
<dbReference type="InterPro" id="IPR008271">
    <property type="entry name" value="Ser/Thr_kinase_AS"/>
</dbReference>
<evidence type="ECO:0000256" key="10">
    <source>
        <dbReference type="RuleBase" id="RU000304"/>
    </source>
</evidence>
<accession>A0A1M8A684</accession>
<name>A0A1M8A684_MALS4</name>
<dbReference type="PANTHER" id="PTHR45998:SF2">
    <property type="entry name" value="SERINE_THREONINE-PROTEIN KINASE 16"/>
    <property type="match status" value="1"/>
</dbReference>
<gene>
    <name evidence="12" type="ORF">MSYG_2221</name>
</gene>
<dbReference type="GO" id="GO:0005794">
    <property type="term" value="C:Golgi apparatus"/>
    <property type="evidence" value="ECO:0007669"/>
    <property type="project" value="TreeGrafter"/>
</dbReference>
<evidence type="ECO:0000256" key="9">
    <source>
        <dbReference type="PROSITE-ProRule" id="PRU10141"/>
    </source>
</evidence>
<dbReference type="EMBL" id="LT671823">
    <property type="protein sequence ID" value="SHO77879.1"/>
    <property type="molecule type" value="Genomic_DNA"/>
</dbReference>
<keyword evidence="13" id="KW-1185">Reference proteome</keyword>
<dbReference type="GO" id="GO:0005524">
    <property type="term" value="F:ATP binding"/>
    <property type="evidence" value="ECO:0007669"/>
    <property type="project" value="UniProtKB-UniRule"/>
</dbReference>
<dbReference type="EC" id="2.7.11.1" evidence="1"/>
<dbReference type="PROSITE" id="PS00108">
    <property type="entry name" value="PROTEIN_KINASE_ST"/>
    <property type="match status" value="1"/>
</dbReference>
<dbReference type="Gene3D" id="1.10.510.10">
    <property type="entry name" value="Transferase(Phosphotransferase) domain 1"/>
    <property type="match status" value="2"/>
</dbReference>
<organism evidence="12 13">
    <name type="scientific">Malassezia sympodialis (strain ATCC 42132)</name>
    <name type="common">Atopic eczema-associated yeast</name>
    <dbReference type="NCBI Taxonomy" id="1230383"/>
    <lineage>
        <taxon>Eukaryota</taxon>
        <taxon>Fungi</taxon>
        <taxon>Dikarya</taxon>
        <taxon>Basidiomycota</taxon>
        <taxon>Ustilaginomycotina</taxon>
        <taxon>Malasseziomycetes</taxon>
        <taxon>Malasseziales</taxon>
        <taxon>Malasseziaceae</taxon>
        <taxon>Malassezia</taxon>
    </lineage>
</organism>
<dbReference type="Pfam" id="PF00069">
    <property type="entry name" value="Pkinase"/>
    <property type="match status" value="2"/>
</dbReference>
<comment type="catalytic activity">
    <reaction evidence="8">
        <text>L-seryl-[protein] + ATP = O-phospho-L-seryl-[protein] + ADP + H(+)</text>
        <dbReference type="Rhea" id="RHEA:17989"/>
        <dbReference type="Rhea" id="RHEA-COMP:9863"/>
        <dbReference type="Rhea" id="RHEA-COMP:11604"/>
        <dbReference type="ChEBI" id="CHEBI:15378"/>
        <dbReference type="ChEBI" id="CHEBI:29999"/>
        <dbReference type="ChEBI" id="CHEBI:30616"/>
        <dbReference type="ChEBI" id="CHEBI:83421"/>
        <dbReference type="ChEBI" id="CHEBI:456216"/>
        <dbReference type="EC" id="2.7.11.1"/>
    </reaction>
</comment>